<keyword evidence="6" id="KW-1185">Reference proteome</keyword>
<dbReference type="InterPro" id="IPR003961">
    <property type="entry name" value="FN3_dom"/>
</dbReference>
<accession>A0A087CXI6</accession>
<dbReference type="CDD" id="cd00063">
    <property type="entry name" value="FN3"/>
    <property type="match status" value="2"/>
</dbReference>
<feature type="domain" description="Fibronectin type-III" evidence="4">
    <location>
        <begin position="1493"/>
        <end position="1581"/>
    </location>
</feature>
<dbReference type="Pfam" id="PF00041">
    <property type="entry name" value="fn3"/>
    <property type="match status" value="1"/>
</dbReference>
<dbReference type="RefSeq" id="WP_081886491.1">
    <property type="nucleotide sequence ID" value="NZ_JDUW01000019.1"/>
</dbReference>
<dbReference type="Proteomes" id="UP000028984">
    <property type="component" value="Unassembled WGS sequence"/>
</dbReference>
<dbReference type="PANTHER" id="PTHR24099">
    <property type="entry name" value="E3 UBIQUITIN-PROTEIN LIGASE TRIM36-RELATED"/>
    <property type="match status" value="1"/>
</dbReference>
<name>A0A087CXI6_9BIFI</name>
<comment type="caution">
    <text evidence="5">The sequence shown here is derived from an EMBL/GenBank/DDBJ whole genome shotgun (WGS) entry which is preliminary data.</text>
</comment>
<reference evidence="5 6" key="1">
    <citation type="submission" date="2014-03" db="EMBL/GenBank/DDBJ databases">
        <title>Genomics of Bifidobacteria.</title>
        <authorList>
            <person name="Ventura M."/>
            <person name="Milani C."/>
            <person name="Lugli G.A."/>
        </authorList>
    </citation>
    <scope>NUCLEOTIDE SEQUENCE [LARGE SCALE GENOMIC DNA]</scope>
    <source>
        <strain evidence="5 6">DSM 23975</strain>
    </source>
</reference>
<dbReference type="NCBIfam" id="NF012211">
    <property type="entry name" value="tand_rpt_95"/>
    <property type="match status" value="1"/>
</dbReference>
<dbReference type="InterPro" id="IPR050617">
    <property type="entry name" value="E3_ligase_FN3/SPRY"/>
</dbReference>
<evidence type="ECO:0000256" key="2">
    <source>
        <dbReference type="ARBA" id="ARBA00023326"/>
    </source>
</evidence>
<dbReference type="PROSITE" id="PS50853">
    <property type="entry name" value="FN3"/>
    <property type="match status" value="2"/>
</dbReference>
<evidence type="ECO:0000259" key="4">
    <source>
        <dbReference type="PROSITE" id="PS50853"/>
    </source>
</evidence>
<organism evidence="5 6">
    <name type="scientific">Bifidobacterium reuteri DSM 23975</name>
    <dbReference type="NCBI Taxonomy" id="1437610"/>
    <lineage>
        <taxon>Bacteria</taxon>
        <taxon>Bacillati</taxon>
        <taxon>Actinomycetota</taxon>
        <taxon>Actinomycetes</taxon>
        <taxon>Bifidobacteriales</taxon>
        <taxon>Bifidobacteriaceae</taxon>
        <taxon>Bifidobacterium</taxon>
    </lineage>
</organism>
<dbReference type="EMBL" id="JGZK01000002">
    <property type="protein sequence ID" value="KFI87986.1"/>
    <property type="molecule type" value="Genomic_DNA"/>
</dbReference>
<gene>
    <name evidence="5" type="ORF">BREU_0766</name>
</gene>
<keyword evidence="1" id="KW-0378">Hydrolase</keyword>
<keyword evidence="1" id="KW-0326">Glycosidase</keyword>
<feature type="region of interest" description="Disordered" evidence="3">
    <location>
        <begin position="2036"/>
        <end position="2062"/>
    </location>
</feature>
<feature type="compositionally biased region" description="Basic and acidic residues" evidence="3">
    <location>
        <begin position="384"/>
        <end position="402"/>
    </location>
</feature>
<feature type="region of interest" description="Disordered" evidence="3">
    <location>
        <begin position="1949"/>
        <end position="1969"/>
    </location>
</feature>
<evidence type="ECO:0000313" key="5">
    <source>
        <dbReference type="EMBL" id="KFI87986.1"/>
    </source>
</evidence>
<protein>
    <submittedName>
        <fullName evidence="5">Fibronectin type III domain-containing protein</fullName>
    </submittedName>
</protein>
<dbReference type="InterPro" id="IPR036116">
    <property type="entry name" value="FN3_sf"/>
</dbReference>
<evidence type="ECO:0000313" key="6">
    <source>
        <dbReference type="Proteomes" id="UP000028984"/>
    </source>
</evidence>
<dbReference type="STRING" id="1437610.BREU_0766"/>
<dbReference type="eggNOG" id="COG4733">
    <property type="taxonomic scope" value="Bacteria"/>
</dbReference>
<dbReference type="Gene3D" id="2.60.40.10">
    <property type="entry name" value="Immunoglobulins"/>
    <property type="match status" value="3"/>
</dbReference>
<dbReference type="GO" id="GO:0000272">
    <property type="term" value="P:polysaccharide catabolic process"/>
    <property type="evidence" value="ECO:0007669"/>
    <property type="project" value="UniProtKB-KW"/>
</dbReference>
<dbReference type="InterPro" id="IPR013783">
    <property type="entry name" value="Ig-like_fold"/>
</dbReference>
<sequence length="2062" mass="214110">MATSSHQQDRRKNAFMRRMTPAAKQSWALPVIALLVLLTLVVGAIIVNAATRSHVQLDDGTVWVTSLNQQKAARFNVRNQEADAGISSSAPRFDIAQHNGDTILTEPRRATAIKASTLGTEVTTDTSPDITAVSGGSTLAFLNTRTGNVWAGPSDHLDSLAPDTTASQMALGTGARIAVTDTGQVYGYRPSDGMVLMLKDAHALSAQQIGSLSGGKPQPADSFTVIDNTPAITSGNTMMFLDGQATVDAEGPLTLQSPSIDGKQTGWVAAASTQGLAIVHLGPSHKATFIKTGGTGNPAQPASMNNCVYAAWSQQTNNYIRICAANGSQRDMQSLESVDGTSELVFRTNHRLIVLNDVVTGNVWNVARNTKVIRIQWNRIHTETTEQTKSDSDSADNHREFSKSCSTQSGEIHAADDHIGARAGSGQILDVLRNDEQTDCSVLSITNVSAVSGAAVKVAPIYDGRYLQLDASSTPAGTATFSYEISDGRGQSSNANVTVELTDQGNRAPVQSDTPPEVSIEQGATYNANALGSFTDPDGDPLTLVSAVPQNSDQVQVSTRADGQLTFNAGSQTSGRIGVTVTVSDGEATGNGTLYFTIKPANTLSAIIDPVVKTAAPGIETIIDLVPYVHGTSVQPAQLNQVDTPNNATTTTNTADMSIAFTASEPGTYYVPYTIAQGSNTTNGLARVDVRPVAGEAAKPVAANDVALLSAGNTAIVEPLSNDVDPMGGILSVTSVSAPADSSIKVGLVSHKRVYITARQIPTSPVPITYIAANAAGTSTGTIVLQPPALTVATSTPKAGNINAQVRTGGIVSVDVLDHVDYPDGTTIRLKNKLQYDSNTFKGLAFVSADTVRYQASQDTGVFPITYTVEDNRGNAASATITITVHASNAESKAPPTPHNTEAQVAAGHKVRIPITLTGIDADGDDDQLLGLGNKAPSLGRISEIGSDYLVYEAYPDSSGTDTFSYAVEDWTGQRAQAQIRVGVFQGTSDSGVYARDDAIALRPNTTATVPVAQNDISGDNTDLTVDQTIQAQGVSNATVQDNAITFTTPDESTTAYIAYTVRDKAGLSDTATLSITVNPEAPIEPPTAYDYRVPSAATIDKRSVDVDVSQWIANPSGTTDELAVAVHPSASDHARVTGGKHSTIISVDLTDEARAVPYTVTNTTYGITSTAFIQVPAYGVFPPTLRPKAPALNVNAGETIEININDYVRVGAGKEAYITNADSVSATKSMNSDLYVNSTTLKFTADQDYAGPASITFTAVDGKHGSKAKIINSAVITLQITVLGRTVPPPTFSSPTIDVEAGATTTTIDLTALTHAPTGLEENDKQYSYSGGIASGPVTATVSSTGLLTITATIDAAPGTTASVPVTITYSKGVVHAGLTVRVAVSTQPLAHVGNRDITIKAGASATVDMLDGAYNPFPHSALTVVSCRTDDASKLFVTACGKSGIIELSAASDIGASSHTVLITVQDGTKSKEREVTGSITASVVDKPDTPLLSPVAGTAQDGAVTLSWVAGSANGSPITDYRVQWTGGGSGERSCGAVTSCQITGLANGTTYSFTVSARNEVGWSAPSVAVTATPDKAPNAPSHVAVEGGNRKATVTWSAPQGDFSAVDNYTVTVTGAGATQSKETGGTSTSATFDFNTNDITDGTAVTATVRAHNATNWGPESAASDPASIWADPDAPTVTVSNVGTTVTVTSHANDNRNAGCKGIDVIGQLVDTTVDCNGGSATFTVPQAALNTTEYTIKATVNPQRDATGATATTTFTPAYAIQAPSDVSTSGAADQCTVRWSRQGLAQSFIVTADGIGTAETTDETSYSFAMQPWATCNHASVQQKLNGTASAAAEGGPSSGQPYVHQVRAAITAPYELRWGDNEHVVNVSGGSVNTFGKAASIQIIINDRPFTWIPGQPLDVTGLPQETTYVWSVKVTGDNGLQGLDNTAQGGTIQGMRAASSADTGTVPTVNPVGVDDDDDPHAGIGRHISVKEHHNADHNTVTHNGATKRYTTRPPATPNEQPLSLRASSSVSDLARHPWILGLANTPTNVGADGNISNDTPSKTTPRPSNP</sequence>
<feature type="domain" description="Fibronectin type-III" evidence="4">
    <location>
        <begin position="1582"/>
        <end position="1680"/>
    </location>
</feature>
<dbReference type="PANTHER" id="PTHR24099:SF11">
    <property type="entry name" value="FIBRONECTIN TYPE III DOMAIN-CONTAINING 3BA-RELATED"/>
    <property type="match status" value="1"/>
</dbReference>
<keyword evidence="2" id="KW-0624">Polysaccharide degradation</keyword>
<proteinExistence type="predicted"/>
<evidence type="ECO:0000256" key="1">
    <source>
        <dbReference type="ARBA" id="ARBA00023295"/>
    </source>
</evidence>
<feature type="compositionally biased region" description="Polar residues" evidence="3">
    <location>
        <begin position="2009"/>
        <end position="2021"/>
    </location>
</feature>
<keyword evidence="2" id="KW-0119">Carbohydrate metabolism</keyword>
<evidence type="ECO:0000256" key="3">
    <source>
        <dbReference type="SAM" id="MobiDB-lite"/>
    </source>
</evidence>
<dbReference type="GO" id="GO:0016798">
    <property type="term" value="F:hydrolase activity, acting on glycosyl bonds"/>
    <property type="evidence" value="ECO:0007669"/>
    <property type="project" value="UniProtKB-KW"/>
</dbReference>
<feature type="region of interest" description="Disordered" evidence="3">
    <location>
        <begin position="1984"/>
        <end position="2021"/>
    </location>
</feature>
<dbReference type="SUPFAM" id="SSF49265">
    <property type="entry name" value="Fibronectin type III"/>
    <property type="match status" value="1"/>
</dbReference>
<feature type="region of interest" description="Disordered" evidence="3">
    <location>
        <begin position="384"/>
        <end position="408"/>
    </location>
</feature>
<dbReference type="OrthoDB" id="5241356at2"/>
<dbReference type="SMART" id="SM00060">
    <property type="entry name" value="FN3"/>
    <property type="match status" value="3"/>
</dbReference>
<feature type="compositionally biased region" description="Low complexity" evidence="3">
    <location>
        <begin position="1953"/>
        <end position="1964"/>
    </location>
</feature>
<dbReference type="Pfam" id="PF17963">
    <property type="entry name" value="Big_9"/>
    <property type="match status" value="5"/>
</dbReference>